<keyword evidence="4" id="KW-1185">Reference proteome</keyword>
<reference evidence="2 4" key="3">
    <citation type="submission" date="2016-10" db="EMBL/GenBank/DDBJ databases">
        <authorList>
            <person name="Varghese N."/>
            <person name="Submissions S."/>
        </authorList>
    </citation>
    <scope>NUCLEOTIDE SEQUENCE [LARGE SCALE GENOMIC DNA]</scope>
    <source>
        <strain evidence="2 4">ATCC 33218</strain>
    </source>
</reference>
<dbReference type="Pfam" id="PF23129">
    <property type="entry name" value="DotZ"/>
    <property type="match status" value="1"/>
</dbReference>
<name>A0A098GE92_LEGMI</name>
<gene>
    <name evidence="1" type="ORF">LMI_1488</name>
    <name evidence="2" type="ORF">SAMN02982997_00910</name>
</gene>
<dbReference type="AlphaFoldDB" id="A0A098GE92"/>
<reference evidence="3" key="2">
    <citation type="submission" date="2014-09" db="EMBL/GenBank/DDBJ databases">
        <authorList>
            <person name="Gomez-Valero L."/>
        </authorList>
    </citation>
    <scope>NUCLEOTIDE SEQUENCE [LARGE SCALE GENOMIC DNA]</scope>
    <source>
        <strain evidence="3">ATCC33218</strain>
    </source>
</reference>
<dbReference type="Proteomes" id="UP000032414">
    <property type="component" value="Chromosome I"/>
</dbReference>
<dbReference type="CDD" id="cd22644">
    <property type="entry name" value="DotZ"/>
    <property type="match status" value="1"/>
</dbReference>
<sequence length="297" mass="34381">MSAAETNNDLSIWLSTYGLITTERILESYKIRLQHEDLIAAIKNPNSFYHRLLRVPLKNVFNGIILQQANDYQVYAQKIFIDYLMSGETSKSEDSPGALTREDLESERKRLVNMGDDFHACETEHNKLIAESQKNLIQFATEWKKNLAAAAKKIRDEMKLQGVDKEIKIIIQVINALIIQWDSSKRGKIDTKDKSWLRAEKIIGEKMSENSKHIFIDQITKLLEFSSGIESSLADFTIRTNEMGARVRQWRSDFYKLILRVNELLQLLPEYHVDSTQTEENRETLYFDSTLGEDQKG</sequence>
<proteinExistence type="predicted"/>
<dbReference type="OrthoDB" id="5649041at2"/>
<dbReference type="EMBL" id="LN614830">
    <property type="protein sequence ID" value="CEG60793.1"/>
    <property type="molecule type" value="Genomic_DNA"/>
</dbReference>
<dbReference type="RefSeq" id="WP_045099144.1">
    <property type="nucleotide sequence ID" value="NZ_CP020614.1"/>
</dbReference>
<protein>
    <submittedName>
        <fullName evidence="1">Uncharacterized protein</fullName>
    </submittedName>
</protein>
<evidence type="ECO:0000313" key="4">
    <source>
        <dbReference type="Proteomes" id="UP000182998"/>
    </source>
</evidence>
<dbReference type="HOGENOM" id="CLU_945923_0_0_6"/>
<evidence type="ECO:0000313" key="1">
    <source>
        <dbReference type="EMBL" id="CEG60793.1"/>
    </source>
</evidence>
<reference evidence="1" key="1">
    <citation type="submission" date="2014-09" db="EMBL/GenBank/DDBJ databases">
        <authorList>
            <person name="GOMEZ-VALERO Laura"/>
        </authorList>
    </citation>
    <scope>NUCLEOTIDE SEQUENCE</scope>
    <source>
        <strain evidence="1">ATCC33218</strain>
    </source>
</reference>
<evidence type="ECO:0000313" key="3">
    <source>
        <dbReference type="Proteomes" id="UP000032414"/>
    </source>
</evidence>
<dbReference type="KEGG" id="tmc:LMI_1488"/>
<dbReference type="InterPro" id="IPR049719">
    <property type="entry name" value="DotZ-like"/>
</dbReference>
<evidence type="ECO:0000313" key="2">
    <source>
        <dbReference type="EMBL" id="SCY13382.1"/>
    </source>
</evidence>
<accession>A0A098GE92</accession>
<dbReference type="PATRIC" id="fig|451.8.peg.2146"/>
<dbReference type="EMBL" id="FMVN01000004">
    <property type="protein sequence ID" value="SCY13382.1"/>
    <property type="molecule type" value="Genomic_DNA"/>
</dbReference>
<dbReference type="STRING" id="451.B6N58_08135"/>
<dbReference type="Proteomes" id="UP000182998">
    <property type="component" value="Unassembled WGS sequence"/>
</dbReference>
<organism evidence="1 3">
    <name type="scientific">Legionella micdadei</name>
    <name type="common">Tatlockia micdadei</name>
    <dbReference type="NCBI Taxonomy" id="451"/>
    <lineage>
        <taxon>Bacteria</taxon>
        <taxon>Pseudomonadati</taxon>
        <taxon>Pseudomonadota</taxon>
        <taxon>Gammaproteobacteria</taxon>
        <taxon>Legionellales</taxon>
        <taxon>Legionellaceae</taxon>
        <taxon>Legionella</taxon>
    </lineage>
</organism>